<feature type="region of interest" description="Disordered" evidence="1">
    <location>
        <begin position="51"/>
        <end position="84"/>
    </location>
</feature>
<accession>A0AAV9Z2Q4</accession>
<organism evidence="2 4">
    <name type="scientific">Favolaschia claudopus</name>
    <dbReference type="NCBI Taxonomy" id="2862362"/>
    <lineage>
        <taxon>Eukaryota</taxon>
        <taxon>Fungi</taxon>
        <taxon>Dikarya</taxon>
        <taxon>Basidiomycota</taxon>
        <taxon>Agaricomycotina</taxon>
        <taxon>Agaricomycetes</taxon>
        <taxon>Agaricomycetidae</taxon>
        <taxon>Agaricales</taxon>
        <taxon>Marasmiineae</taxon>
        <taxon>Mycenaceae</taxon>
        <taxon>Favolaschia</taxon>
    </lineage>
</organism>
<protein>
    <submittedName>
        <fullName evidence="2">Uncharacterized protein</fullName>
    </submittedName>
</protein>
<evidence type="ECO:0000313" key="4">
    <source>
        <dbReference type="Proteomes" id="UP001362999"/>
    </source>
</evidence>
<dbReference type="Proteomes" id="UP001362999">
    <property type="component" value="Unassembled WGS sequence"/>
</dbReference>
<proteinExistence type="predicted"/>
<dbReference type="AlphaFoldDB" id="A0AAV9Z2Q4"/>
<feature type="compositionally biased region" description="Basic residues" evidence="1">
    <location>
        <begin position="51"/>
        <end position="64"/>
    </location>
</feature>
<name>A0AAV9Z2Q4_9AGAR</name>
<evidence type="ECO:0000313" key="3">
    <source>
        <dbReference type="EMBL" id="KAK7041070.1"/>
    </source>
</evidence>
<sequence>MTLSRRVQGGHSIREANQKQQKVPIVTEWALVQFMRESADRGFPLILMRSTRGRGRRKLGRRGRGSSGSEGRSCEQRLSRSGLR</sequence>
<evidence type="ECO:0000313" key="2">
    <source>
        <dbReference type="EMBL" id="KAK6969306.1"/>
    </source>
</evidence>
<keyword evidence="4" id="KW-1185">Reference proteome</keyword>
<dbReference type="EMBL" id="JAWWNJ010000228">
    <property type="protein sequence ID" value="KAK6969306.1"/>
    <property type="molecule type" value="Genomic_DNA"/>
</dbReference>
<dbReference type="EMBL" id="JAWWNJ010000014">
    <property type="protein sequence ID" value="KAK7041070.1"/>
    <property type="molecule type" value="Genomic_DNA"/>
</dbReference>
<evidence type="ECO:0000256" key="1">
    <source>
        <dbReference type="SAM" id="MobiDB-lite"/>
    </source>
</evidence>
<comment type="caution">
    <text evidence="2">The sequence shown here is derived from an EMBL/GenBank/DDBJ whole genome shotgun (WGS) entry which is preliminary data.</text>
</comment>
<gene>
    <name evidence="3" type="ORF">R3P38DRAFT_2893044</name>
    <name evidence="2" type="ORF">R3P38DRAFT_3146526</name>
</gene>
<reference evidence="2 4" key="1">
    <citation type="journal article" date="2024" name="J Genomics">
        <title>Draft genome sequencing and assembly of Favolaschia claudopus CIRM-BRFM 2984 isolated from oak limbs.</title>
        <authorList>
            <person name="Navarro D."/>
            <person name="Drula E."/>
            <person name="Chaduli D."/>
            <person name="Cazenave R."/>
            <person name="Ahrendt S."/>
            <person name="Wang J."/>
            <person name="Lipzen A."/>
            <person name="Daum C."/>
            <person name="Barry K."/>
            <person name="Grigoriev I.V."/>
            <person name="Favel A."/>
            <person name="Rosso M.N."/>
            <person name="Martin F."/>
        </authorList>
    </citation>
    <scope>NUCLEOTIDE SEQUENCE [LARGE SCALE GENOMIC DNA]</scope>
    <source>
        <strain evidence="2 4">CIRM-BRFM 2984</strain>
    </source>
</reference>